<dbReference type="EMBL" id="JAWDGP010002515">
    <property type="protein sequence ID" value="KAK3782304.1"/>
    <property type="molecule type" value="Genomic_DNA"/>
</dbReference>
<dbReference type="PANTHER" id="PTHR47331:SF1">
    <property type="entry name" value="GAG-LIKE PROTEIN"/>
    <property type="match status" value="1"/>
</dbReference>
<dbReference type="PANTHER" id="PTHR47331">
    <property type="entry name" value="PHD-TYPE DOMAIN-CONTAINING PROTEIN"/>
    <property type="match status" value="1"/>
</dbReference>
<dbReference type="Pfam" id="PF05380">
    <property type="entry name" value="Peptidase_A17"/>
    <property type="match status" value="1"/>
</dbReference>
<gene>
    <name evidence="1" type="ORF">RRG08_008649</name>
</gene>
<keyword evidence="2" id="KW-1185">Reference proteome</keyword>
<reference evidence="1" key="1">
    <citation type="journal article" date="2023" name="G3 (Bethesda)">
        <title>A reference genome for the long-term kleptoplast-retaining sea slug Elysia crispata morphotype clarki.</title>
        <authorList>
            <person name="Eastman K.E."/>
            <person name="Pendleton A.L."/>
            <person name="Shaikh M.A."/>
            <person name="Suttiyut T."/>
            <person name="Ogas R."/>
            <person name="Tomko P."/>
            <person name="Gavelis G."/>
            <person name="Widhalm J.R."/>
            <person name="Wisecaver J.H."/>
        </authorList>
    </citation>
    <scope>NUCLEOTIDE SEQUENCE</scope>
    <source>
        <strain evidence="1">ECLA1</strain>
    </source>
</reference>
<evidence type="ECO:0000313" key="2">
    <source>
        <dbReference type="Proteomes" id="UP001283361"/>
    </source>
</evidence>
<dbReference type="AlphaFoldDB" id="A0AAE1A6P8"/>
<proteinExistence type="predicted"/>
<dbReference type="Proteomes" id="UP001283361">
    <property type="component" value="Unassembled WGS sequence"/>
</dbReference>
<evidence type="ECO:0000313" key="1">
    <source>
        <dbReference type="EMBL" id="KAK3782304.1"/>
    </source>
</evidence>
<organism evidence="1 2">
    <name type="scientific">Elysia crispata</name>
    <name type="common">lettuce slug</name>
    <dbReference type="NCBI Taxonomy" id="231223"/>
    <lineage>
        <taxon>Eukaryota</taxon>
        <taxon>Metazoa</taxon>
        <taxon>Spiralia</taxon>
        <taxon>Lophotrochozoa</taxon>
        <taxon>Mollusca</taxon>
        <taxon>Gastropoda</taxon>
        <taxon>Heterobranchia</taxon>
        <taxon>Euthyneura</taxon>
        <taxon>Panpulmonata</taxon>
        <taxon>Sacoglossa</taxon>
        <taxon>Placobranchoidea</taxon>
        <taxon>Plakobranchidae</taxon>
        <taxon>Elysia</taxon>
    </lineage>
</organism>
<name>A0AAE1A6P8_9GAST</name>
<dbReference type="InterPro" id="IPR008042">
    <property type="entry name" value="Retrotrans_Pao"/>
</dbReference>
<sequence length="328" mass="36731">MLSGKYDAHSKSKGGSQFLCVGNVSEKLVRSLWELDAIGISSVGESKDGVPDTFHSSISYEGGRYIAGLPWKAKGKHNLFNNKESAEKRILSLPRRLAAHLRLKEAYDENLSEMENSGIIIEVNDGSSAHCRDLCVIYLTSPWSERIVRPLRGGSWKMALVADIKKSVFTDKGSESEGVGQLVAEAKKLMTDTSMELTKWSSNSQLVADKILKEFDPLANSSGNLEIPGMLSCRSKRWFRSWLNDLSTLPEWKIPRCFALSSWSDVNKVQLHILCGASEKAYGCCAYLWLLEDEKVKVSLVMSKVRVSPLKRVTLSLRWWQRGFSVSY</sequence>
<accession>A0AAE1A6P8</accession>
<protein>
    <submittedName>
        <fullName evidence="1">Uncharacterized protein</fullName>
    </submittedName>
</protein>
<comment type="caution">
    <text evidence="1">The sequence shown here is derived from an EMBL/GenBank/DDBJ whole genome shotgun (WGS) entry which is preliminary data.</text>
</comment>